<evidence type="ECO:0000256" key="8">
    <source>
        <dbReference type="ARBA" id="ARBA00023180"/>
    </source>
</evidence>
<dbReference type="GO" id="GO:0009986">
    <property type="term" value="C:cell surface"/>
    <property type="evidence" value="ECO:0007669"/>
    <property type="project" value="TreeGrafter"/>
</dbReference>
<dbReference type="OrthoDB" id="77201at2759"/>
<comment type="subcellular location">
    <subcellularLocation>
        <location evidence="2">Cell membrane</location>
        <topology evidence="2">Single-pass type II membrane protein</topology>
    </subcellularLocation>
</comment>
<dbReference type="SUPFAM" id="SSF51445">
    <property type="entry name" value="(Trans)glycosidases"/>
    <property type="match status" value="1"/>
</dbReference>
<evidence type="ECO:0000256" key="7">
    <source>
        <dbReference type="ARBA" id="ARBA00023136"/>
    </source>
</evidence>
<proteinExistence type="inferred from homology"/>
<keyword evidence="8" id="KW-0325">Glycoprotein</keyword>
<dbReference type="GO" id="GO:0042973">
    <property type="term" value="F:glucan endo-1,3-beta-D-glucosidase activity"/>
    <property type="evidence" value="ECO:0007669"/>
    <property type="project" value="UniProtKB-EC"/>
</dbReference>
<evidence type="ECO:0000256" key="14">
    <source>
        <dbReference type="ARBA" id="ARBA00043078"/>
    </source>
</evidence>
<dbReference type="GO" id="GO:0005576">
    <property type="term" value="C:extracellular region"/>
    <property type="evidence" value="ECO:0007669"/>
    <property type="project" value="TreeGrafter"/>
</dbReference>
<dbReference type="InterPro" id="IPR050732">
    <property type="entry name" value="Beta-glucan_modifiers"/>
</dbReference>
<evidence type="ECO:0000256" key="1">
    <source>
        <dbReference type="ARBA" id="ARBA00000382"/>
    </source>
</evidence>
<keyword evidence="6" id="KW-0378">Hydrolase</keyword>
<evidence type="ECO:0000256" key="15">
    <source>
        <dbReference type="SAM" id="SignalP"/>
    </source>
</evidence>
<evidence type="ECO:0000256" key="2">
    <source>
        <dbReference type="ARBA" id="ARBA00004401"/>
    </source>
</evidence>
<protein>
    <recommendedName>
        <fullName evidence="4">glucan endo-1,3-beta-D-glucosidase</fullName>
        <ecNumber evidence="4">3.2.1.39</ecNumber>
    </recommendedName>
    <alternativeName>
        <fullName evidence="14">Endo-1,3-beta-glucanase btgC</fullName>
    </alternativeName>
    <alternativeName>
        <fullName evidence="13">Laminarinase btgC</fullName>
    </alternativeName>
</protein>
<feature type="chain" id="PRO_5034308598" description="glucan endo-1,3-beta-D-glucosidase" evidence="15">
    <location>
        <begin position="24"/>
        <end position="349"/>
    </location>
</feature>
<name>A0A8H5BS02_9AGAR</name>
<dbReference type="PANTHER" id="PTHR16631:SF17">
    <property type="entry name" value="GLUCAN ENDO-1,3-BETA-GLUCOSIDASE BTGC"/>
    <property type="match status" value="1"/>
</dbReference>
<evidence type="ECO:0000256" key="5">
    <source>
        <dbReference type="ARBA" id="ARBA00022475"/>
    </source>
</evidence>
<keyword evidence="11" id="KW-0624">Polysaccharide degradation</keyword>
<accession>A0A8H5BS02</accession>
<evidence type="ECO:0000256" key="9">
    <source>
        <dbReference type="ARBA" id="ARBA00023277"/>
    </source>
</evidence>
<evidence type="ECO:0000256" key="12">
    <source>
        <dbReference type="ARBA" id="ARBA00037649"/>
    </source>
</evidence>
<dbReference type="Proteomes" id="UP000567179">
    <property type="component" value="Unassembled WGS sequence"/>
</dbReference>
<keyword evidence="10" id="KW-0961">Cell wall biogenesis/degradation</keyword>
<evidence type="ECO:0000313" key="17">
    <source>
        <dbReference type="Proteomes" id="UP000567179"/>
    </source>
</evidence>
<dbReference type="EMBL" id="JAACJJ010000014">
    <property type="protein sequence ID" value="KAF5327503.1"/>
    <property type="molecule type" value="Genomic_DNA"/>
</dbReference>
<comment type="catalytic activity">
    <reaction evidence="1">
        <text>Hydrolysis of (1-&gt;3)-beta-D-glucosidic linkages in (1-&gt;3)-beta-D-glucans.</text>
        <dbReference type="EC" id="3.2.1.39"/>
    </reaction>
</comment>
<dbReference type="GO" id="GO:0000272">
    <property type="term" value="P:polysaccharide catabolic process"/>
    <property type="evidence" value="ECO:0007669"/>
    <property type="project" value="UniProtKB-KW"/>
</dbReference>
<dbReference type="GO" id="GO:0005886">
    <property type="term" value="C:plasma membrane"/>
    <property type="evidence" value="ECO:0007669"/>
    <property type="project" value="UniProtKB-SubCell"/>
</dbReference>
<comment type="caution">
    <text evidence="16">The sequence shown here is derived from an EMBL/GenBank/DDBJ whole genome shotgun (WGS) entry which is preliminary data.</text>
</comment>
<dbReference type="InterPro" id="IPR017853">
    <property type="entry name" value="GH"/>
</dbReference>
<dbReference type="AlphaFoldDB" id="A0A8H5BS02"/>
<comment type="function">
    <text evidence="12">Glucanases play a role in cell expansion during growth, in cell-cell fusion during mating, and in spore release during sporulation. This enzyme may be involved in beta-glucan degradation. Active on laminarin and lichenan.</text>
</comment>
<dbReference type="EC" id="3.2.1.39" evidence="4"/>
<evidence type="ECO:0000256" key="6">
    <source>
        <dbReference type="ARBA" id="ARBA00022801"/>
    </source>
</evidence>
<evidence type="ECO:0000256" key="10">
    <source>
        <dbReference type="ARBA" id="ARBA00023316"/>
    </source>
</evidence>
<evidence type="ECO:0000256" key="4">
    <source>
        <dbReference type="ARBA" id="ARBA00012780"/>
    </source>
</evidence>
<dbReference type="GO" id="GO:0071555">
    <property type="term" value="P:cell wall organization"/>
    <property type="evidence" value="ECO:0007669"/>
    <property type="project" value="UniProtKB-KW"/>
</dbReference>
<feature type="signal peptide" evidence="15">
    <location>
        <begin position="1"/>
        <end position="23"/>
    </location>
</feature>
<keyword evidence="17" id="KW-1185">Reference proteome</keyword>
<evidence type="ECO:0000313" key="16">
    <source>
        <dbReference type="EMBL" id="KAF5327503.1"/>
    </source>
</evidence>
<dbReference type="GO" id="GO:0009277">
    <property type="term" value="C:fungal-type cell wall"/>
    <property type="evidence" value="ECO:0007669"/>
    <property type="project" value="TreeGrafter"/>
</dbReference>
<comment type="similarity">
    <text evidence="3">Belongs to the glycosyl hydrolase 17 family.</text>
</comment>
<organism evidence="16 17">
    <name type="scientific">Psilocybe cf. subviscida</name>
    <dbReference type="NCBI Taxonomy" id="2480587"/>
    <lineage>
        <taxon>Eukaryota</taxon>
        <taxon>Fungi</taxon>
        <taxon>Dikarya</taxon>
        <taxon>Basidiomycota</taxon>
        <taxon>Agaricomycotina</taxon>
        <taxon>Agaricomycetes</taxon>
        <taxon>Agaricomycetidae</taxon>
        <taxon>Agaricales</taxon>
        <taxon>Agaricineae</taxon>
        <taxon>Strophariaceae</taxon>
        <taxon>Psilocybe</taxon>
    </lineage>
</organism>
<keyword evidence="5" id="KW-1003">Cell membrane</keyword>
<evidence type="ECO:0000256" key="3">
    <source>
        <dbReference type="ARBA" id="ARBA00008773"/>
    </source>
</evidence>
<evidence type="ECO:0000256" key="11">
    <source>
        <dbReference type="ARBA" id="ARBA00023326"/>
    </source>
</evidence>
<evidence type="ECO:0000256" key="13">
    <source>
        <dbReference type="ARBA" id="ARBA00042373"/>
    </source>
</evidence>
<dbReference type="PANTHER" id="PTHR16631">
    <property type="entry name" value="GLUCAN 1,3-BETA-GLUCOSIDASE"/>
    <property type="match status" value="1"/>
</dbReference>
<reference evidence="16 17" key="1">
    <citation type="journal article" date="2020" name="ISME J.">
        <title>Uncovering the hidden diversity of litter-decomposition mechanisms in mushroom-forming fungi.</title>
        <authorList>
            <person name="Floudas D."/>
            <person name="Bentzer J."/>
            <person name="Ahren D."/>
            <person name="Johansson T."/>
            <person name="Persson P."/>
            <person name="Tunlid A."/>
        </authorList>
    </citation>
    <scope>NUCLEOTIDE SEQUENCE [LARGE SCALE GENOMIC DNA]</scope>
    <source>
        <strain evidence="16 17">CBS 101986</strain>
    </source>
</reference>
<gene>
    <name evidence="16" type="ORF">D9619_004981</name>
</gene>
<keyword evidence="9" id="KW-0119">Carbohydrate metabolism</keyword>
<keyword evidence="15" id="KW-0732">Signal</keyword>
<keyword evidence="7" id="KW-0472">Membrane</keyword>
<sequence length="349" mass="38476">MTGMRLSVLSAIVASIALRGATALPSGELSSRAAAAAPPNCFPAIGFTMPSSVPSSLTNWWCSYDTEYAFVGFSYEITACQSLSTLKKEFLDIRQRFNGRYVRLYGFCDNAGYYNNVIDAAWYAGIGVHSLIWFGFDGDSKWKTRRDNLLGILHSNPKAKFVTRVLQFGSEPLYDYVLEPSALATQVTQAKANLSSLHIPVTVSEMAYGYQEREGSDSVMDAIDFVDAHMLPFFSTKATTGNKAWPIVLTDLNWFVNNCGGKKIYLSENGWPSTTYPGVEPNSPDAVADVQNEKLYYKLLDDNCTYLKGVAGGGVGWFAHIYSDDQEPGYGIYDYDGNLKFPFAPKTSC</sequence>